<evidence type="ECO:0000313" key="2">
    <source>
        <dbReference type="Proteomes" id="UP000606721"/>
    </source>
</evidence>
<organism evidence="1 2">
    <name type="scientific">Aphanizomenon flos-aquae FACHB-1040</name>
    <dbReference type="NCBI Taxonomy" id="2692887"/>
    <lineage>
        <taxon>Bacteria</taxon>
        <taxon>Bacillati</taxon>
        <taxon>Cyanobacteriota</taxon>
        <taxon>Cyanophyceae</taxon>
        <taxon>Nostocales</taxon>
        <taxon>Aphanizomenonaceae</taxon>
        <taxon>Aphanizomenon</taxon>
    </lineage>
</organism>
<name>A0ABR8C1W0_APHFL</name>
<gene>
    <name evidence="1" type="ORF">H6F99_23425</name>
</gene>
<evidence type="ECO:0000313" key="1">
    <source>
        <dbReference type="EMBL" id="MBD2281113.1"/>
    </source>
</evidence>
<keyword evidence="2" id="KW-1185">Reference proteome</keyword>
<protein>
    <submittedName>
        <fullName evidence="1">Uncharacterized protein</fullName>
    </submittedName>
</protein>
<dbReference type="Proteomes" id="UP000606721">
    <property type="component" value="Unassembled WGS sequence"/>
</dbReference>
<proteinExistence type="predicted"/>
<dbReference type="RefSeq" id="WP_190384387.1">
    <property type="nucleotide sequence ID" value="NZ_JACJQT010000090.1"/>
</dbReference>
<comment type="caution">
    <text evidence="1">The sequence shown here is derived from an EMBL/GenBank/DDBJ whole genome shotgun (WGS) entry which is preliminary data.</text>
</comment>
<sequence>MMGVELPEDICDAIDIKENGLFFEQLPMQKILQNLNDSKKILIIFFDDFGYLLKQTKFEKFYELVYKTFEIFINKITVEKYKIVLGFSWNTGVESHLNEQIAHKWETLKKKRIEINRMTILAGYSHGYILLD</sequence>
<dbReference type="EMBL" id="JACJQT010000090">
    <property type="protein sequence ID" value="MBD2281113.1"/>
    <property type="molecule type" value="Genomic_DNA"/>
</dbReference>
<accession>A0ABR8C1W0</accession>
<reference evidence="1 2" key="1">
    <citation type="journal article" date="2020" name="ISME J.">
        <title>Comparative genomics reveals insights into cyanobacterial evolution and habitat adaptation.</title>
        <authorList>
            <person name="Chen M.Y."/>
            <person name="Teng W.K."/>
            <person name="Zhao L."/>
            <person name="Hu C.X."/>
            <person name="Zhou Y.K."/>
            <person name="Han B.P."/>
            <person name="Song L.R."/>
            <person name="Shu W.S."/>
        </authorList>
    </citation>
    <scope>NUCLEOTIDE SEQUENCE [LARGE SCALE GENOMIC DNA]</scope>
    <source>
        <strain evidence="1 2">FACHB-1040</strain>
    </source>
</reference>